<evidence type="ECO:0000256" key="2">
    <source>
        <dbReference type="ARBA" id="ARBA00022679"/>
    </source>
</evidence>
<evidence type="ECO:0000259" key="7">
    <source>
        <dbReference type="Pfam" id="PF00551"/>
    </source>
</evidence>
<dbReference type="EC" id="2.1.2.2" evidence="6"/>
<sequence>MNNLVLFASGSGSNAEKIMQYFKNNEHTRVAAVCSNNPNAKVLERAQKFNIPTFVFSKKQLEEGEVLNLLAPFSPNLLVLAGFLLKIPDNIIQHYPNKIINIHPALLPKYGGKGMYGTNVHKAVWDNKEPETGITIHYVNENYDEGNIIFQKSVAIQNCTSAEMIAHKVLELEHQYFSTVIEQLLKNQE</sequence>
<dbReference type="OrthoDB" id="9806170at2"/>
<comment type="caution">
    <text evidence="8">The sequence shown here is derived from an EMBL/GenBank/DDBJ whole genome shotgun (WGS) entry which is preliminary data.</text>
</comment>
<comment type="similarity">
    <text evidence="4 6">Belongs to the GART family.</text>
</comment>
<keyword evidence="2 6" id="KW-0808">Transferase</keyword>
<dbReference type="PANTHER" id="PTHR43369">
    <property type="entry name" value="PHOSPHORIBOSYLGLYCINAMIDE FORMYLTRANSFERASE"/>
    <property type="match status" value="1"/>
</dbReference>
<dbReference type="SUPFAM" id="SSF53328">
    <property type="entry name" value="Formyltransferase"/>
    <property type="match status" value="1"/>
</dbReference>
<dbReference type="HAMAP" id="MF_01930">
    <property type="entry name" value="PurN"/>
    <property type="match status" value="1"/>
</dbReference>
<dbReference type="Pfam" id="PF00551">
    <property type="entry name" value="Formyl_trans_N"/>
    <property type="match status" value="1"/>
</dbReference>
<dbReference type="GO" id="GO:0004644">
    <property type="term" value="F:phosphoribosylglycinamide formyltransferase activity"/>
    <property type="evidence" value="ECO:0007669"/>
    <property type="project" value="UniProtKB-UniRule"/>
</dbReference>
<dbReference type="InterPro" id="IPR036477">
    <property type="entry name" value="Formyl_transf_N_sf"/>
</dbReference>
<dbReference type="CDD" id="cd08645">
    <property type="entry name" value="FMT_core_GART"/>
    <property type="match status" value="1"/>
</dbReference>
<dbReference type="InterPro" id="IPR002376">
    <property type="entry name" value="Formyl_transf_N"/>
</dbReference>
<evidence type="ECO:0000313" key="9">
    <source>
        <dbReference type="Proteomes" id="UP000237056"/>
    </source>
</evidence>
<feature type="site" description="Raises pKa of active site His" evidence="6">
    <location>
        <position position="144"/>
    </location>
</feature>
<comment type="caution">
    <text evidence="6">Lacks conserved residue(s) required for the propagation of feature annotation.</text>
</comment>
<comment type="catalytic activity">
    <reaction evidence="5 6">
        <text>N(1)-(5-phospho-beta-D-ribosyl)glycinamide + (6R)-10-formyltetrahydrofolate = N(2)-formyl-N(1)-(5-phospho-beta-D-ribosyl)glycinamide + (6S)-5,6,7,8-tetrahydrofolate + H(+)</text>
        <dbReference type="Rhea" id="RHEA:15053"/>
        <dbReference type="ChEBI" id="CHEBI:15378"/>
        <dbReference type="ChEBI" id="CHEBI:57453"/>
        <dbReference type="ChEBI" id="CHEBI:143788"/>
        <dbReference type="ChEBI" id="CHEBI:147286"/>
        <dbReference type="ChEBI" id="CHEBI:195366"/>
        <dbReference type="EC" id="2.1.2.2"/>
    </reaction>
</comment>
<dbReference type="PANTHER" id="PTHR43369:SF2">
    <property type="entry name" value="PHOSPHORIBOSYLGLYCINAMIDE FORMYLTRANSFERASE"/>
    <property type="match status" value="1"/>
</dbReference>
<keyword evidence="3 6" id="KW-0658">Purine biosynthesis</keyword>
<dbReference type="RefSeq" id="WP_103726835.1">
    <property type="nucleotide sequence ID" value="NZ_PQNY01000016.1"/>
</dbReference>
<proteinExistence type="inferred from homology"/>
<evidence type="ECO:0000256" key="1">
    <source>
        <dbReference type="ARBA" id="ARBA00005054"/>
    </source>
</evidence>
<evidence type="ECO:0000256" key="6">
    <source>
        <dbReference type="HAMAP-Rule" id="MF_01930"/>
    </source>
</evidence>
<accession>A0A2S4N6M2</accession>
<feature type="domain" description="Formyl transferase N-terminal" evidence="7">
    <location>
        <begin position="3"/>
        <end position="181"/>
    </location>
</feature>
<name>A0A2S4N6M2_9FLAO</name>
<dbReference type="InterPro" id="IPR001555">
    <property type="entry name" value="GART_AS"/>
</dbReference>
<evidence type="ECO:0000256" key="5">
    <source>
        <dbReference type="ARBA" id="ARBA00047664"/>
    </source>
</evidence>
<comment type="pathway">
    <text evidence="1 6">Purine metabolism; IMP biosynthesis via de novo pathway; N(2)-formyl-N(1)-(5-phospho-D-ribosyl)glycinamide from N(1)-(5-phospho-D-ribosyl)glycinamide (10-formyl THF route): step 1/1.</text>
</comment>
<dbReference type="Gene3D" id="3.40.50.170">
    <property type="entry name" value="Formyl transferase, N-terminal domain"/>
    <property type="match status" value="1"/>
</dbReference>
<dbReference type="Proteomes" id="UP000237056">
    <property type="component" value="Unassembled WGS sequence"/>
</dbReference>
<feature type="binding site" evidence="6">
    <location>
        <begin position="12"/>
        <end position="14"/>
    </location>
    <ligand>
        <name>N(1)-(5-phospho-beta-D-ribosyl)glycinamide</name>
        <dbReference type="ChEBI" id="CHEBI:143788"/>
    </ligand>
</feature>
<keyword evidence="9" id="KW-1185">Reference proteome</keyword>
<protein>
    <recommendedName>
        <fullName evidence="6">Phosphoribosylglycinamide formyltransferase</fullName>
        <ecNumber evidence="6">2.1.2.2</ecNumber>
    </recommendedName>
    <alternativeName>
        <fullName evidence="6">5'-phosphoribosylglycinamide transformylase</fullName>
    </alternativeName>
    <alternativeName>
        <fullName evidence="6">GAR transformylase</fullName>
        <shortName evidence="6">GART</shortName>
    </alternativeName>
</protein>
<feature type="binding site" evidence="6">
    <location>
        <position position="101"/>
    </location>
    <ligand>
        <name>(6R)-10-formyltetrahydrofolate</name>
        <dbReference type="ChEBI" id="CHEBI:195366"/>
    </ligand>
</feature>
<dbReference type="GO" id="GO:0005829">
    <property type="term" value="C:cytosol"/>
    <property type="evidence" value="ECO:0007669"/>
    <property type="project" value="TreeGrafter"/>
</dbReference>
<organism evidence="8 9">
    <name type="scientific">Flavobacterium croceum DSM 17960</name>
    <dbReference type="NCBI Taxonomy" id="1121886"/>
    <lineage>
        <taxon>Bacteria</taxon>
        <taxon>Pseudomonadati</taxon>
        <taxon>Bacteroidota</taxon>
        <taxon>Flavobacteriia</taxon>
        <taxon>Flavobacteriales</taxon>
        <taxon>Flavobacteriaceae</taxon>
        <taxon>Flavobacterium</taxon>
    </lineage>
</organism>
<evidence type="ECO:0000256" key="4">
    <source>
        <dbReference type="ARBA" id="ARBA00038440"/>
    </source>
</evidence>
<feature type="binding site" evidence="6">
    <location>
        <position position="59"/>
    </location>
    <ligand>
        <name>(6R)-10-formyltetrahydrofolate</name>
        <dbReference type="ChEBI" id="CHEBI:195366"/>
    </ligand>
</feature>
<dbReference type="EMBL" id="PQNY01000016">
    <property type="protein sequence ID" value="POS00973.1"/>
    <property type="molecule type" value="Genomic_DNA"/>
</dbReference>
<dbReference type="GO" id="GO:0006189">
    <property type="term" value="P:'de novo' IMP biosynthetic process"/>
    <property type="evidence" value="ECO:0007669"/>
    <property type="project" value="UniProtKB-UniRule"/>
</dbReference>
<dbReference type="UniPathway" id="UPA00074">
    <property type="reaction ID" value="UER00126"/>
</dbReference>
<dbReference type="PROSITE" id="PS00373">
    <property type="entry name" value="GART"/>
    <property type="match status" value="1"/>
</dbReference>
<gene>
    <name evidence="6" type="primary">purN</name>
    <name evidence="8" type="ORF">Q361_11626</name>
</gene>
<evidence type="ECO:0000313" key="8">
    <source>
        <dbReference type="EMBL" id="POS00973.1"/>
    </source>
</evidence>
<dbReference type="AlphaFoldDB" id="A0A2S4N6M2"/>
<feature type="active site" description="Proton donor" evidence="6">
    <location>
        <position position="103"/>
    </location>
</feature>
<reference evidence="8 9" key="1">
    <citation type="submission" date="2018-01" db="EMBL/GenBank/DDBJ databases">
        <title>Genomic Encyclopedia of Type Strains, Phase I: the one thousand microbial genomes (KMG-I) project.</title>
        <authorList>
            <person name="Goeker M."/>
        </authorList>
    </citation>
    <scope>NUCLEOTIDE SEQUENCE [LARGE SCALE GENOMIC DNA]</scope>
    <source>
        <strain evidence="8 9">DSM 17960</strain>
    </source>
</reference>
<comment type="function">
    <text evidence="6">Catalyzes the transfer of a formyl group from 10-formyltetrahydrofolate to 5-phospho-ribosyl-glycinamide (GAR), producing 5-phospho-ribosyl-N-formylglycinamide (FGAR) and tetrahydrofolate.</text>
</comment>
<dbReference type="InterPro" id="IPR004607">
    <property type="entry name" value="GART"/>
</dbReference>
<evidence type="ECO:0000256" key="3">
    <source>
        <dbReference type="ARBA" id="ARBA00022755"/>
    </source>
</evidence>